<dbReference type="InterPro" id="IPR004481">
    <property type="entry name" value="K/Na/Ca-exchanger"/>
</dbReference>
<dbReference type="Gene3D" id="1.20.1420.30">
    <property type="entry name" value="NCX, central ion-binding region"/>
    <property type="match status" value="1"/>
</dbReference>
<proteinExistence type="predicted"/>
<sequence length="306" mass="31342">MLVEVGLFVGGLLVLVYGSNRAVVAAAELARYYGVSAFFVGVTVVSIGTSVPEMTTSVYAAAYGAGDIVVGNIVGSEVAQITLAIGVVALVAPIAAERRNVLVYGGAMVVAMVVMVLTLEDGEIVRSEGVLMMLAYANFVYTLYTNEGGREVTEEVVEEAEEPSDALPRVLVGLALVVLGGHLLVTNGVALARLLGVPELLVGLLVGLGTTTPEIAVAVAAARGGTEGISVGALLGSNITDPVFSLGVGALVADVVVDDLAAVNGSLTYMLAVSLVVLAVFYWREGIDRPAAVLCLMLYAPAFLLA</sequence>
<evidence type="ECO:0000313" key="8">
    <source>
        <dbReference type="Proteomes" id="UP001595660"/>
    </source>
</evidence>
<dbReference type="PANTHER" id="PTHR10846">
    <property type="entry name" value="SODIUM/POTASSIUM/CALCIUM EXCHANGER"/>
    <property type="match status" value="1"/>
</dbReference>
<feature type="transmembrane region" description="Helical" evidence="5">
    <location>
        <begin position="36"/>
        <end position="62"/>
    </location>
</feature>
<evidence type="ECO:0000256" key="2">
    <source>
        <dbReference type="ARBA" id="ARBA00022692"/>
    </source>
</evidence>
<accession>A0ABD5NDG9</accession>
<evidence type="ECO:0000256" key="1">
    <source>
        <dbReference type="ARBA" id="ARBA00004141"/>
    </source>
</evidence>
<comment type="caution">
    <text evidence="7">The sequence shown here is derived from an EMBL/GenBank/DDBJ whole genome shotgun (WGS) entry which is preliminary data.</text>
</comment>
<feature type="domain" description="Sodium/calcium exchanger membrane region" evidence="6">
    <location>
        <begin position="170"/>
        <end position="300"/>
    </location>
</feature>
<feature type="domain" description="Sodium/calcium exchanger membrane region" evidence="6">
    <location>
        <begin position="5"/>
        <end position="144"/>
    </location>
</feature>
<dbReference type="RefSeq" id="WP_232571959.1">
    <property type="nucleotide sequence ID" value="NZ_CP089466.1"/>
</dbReference>
<organism evidence="7 8">
    <name type="scientific">Halobacterium litoreum</name>
    <dbReference type="NCBI Taxonomy" id="2039234"/>
    <lineage>
        <taxon>Archaea</taxon>
        <taxon>Methanobacteriati</taxon>
        <taxon>Methanobacteriota</taxon>
        <taxon>Stenosarchaea group</taxon>
        <taxon>Halobacteria</taxon>
        <taxon>Halobacteriales</taxon>
        <taxon>Halobacteriaceae</taxon>
        <taxon>Halobacterium</taxon>
    </lineage>
</organism>
<keyword evidence="8" id="KW-1185">Reference proteome</keyword>
<evidence type="ECO:0000256" key="5">
    <source>
        <dbReference type="SAM" id="Phobius"/>
    </source>
</evidence>
<dbReference type="GO" id="GO:0016020">
    <property type="term" value="C:membrane"/>
    <property type="evidence" value="ECO:0007669"/>
    <property type="project" value="UniProtKB-SubCell"/>
</dbReference>
<keyword evidence="2 5" id="KW-0812">Transmembrane</keyword>
<gene>
    <name evidence="7" type="ORF">ACFOKC_04120</name>
</gene>
<feature type="transmembrane region" description="Helical" evidence="5">
    <location>
        <begin position="267"/>
        <end position="283"/>
    </location>
</feature>
<protein>
    <submittedName>
        <fullName evidence="7">Sodium:calcium antiporter</fullName>
    </submittedName>
</protein>
<dbReference type="Pfam" id="PF01699">
    <property type="entry name" value="Na_Ca_ex"/>
    <property type="match status" value="2"/>
</dbReference>
<dbReference type="EMBL" id="JBHRWN010000002">
    <property type="protein sequence ID" value="MFC3476904.1"/>
    <property type="molecule type" value="Genomic_DNA"/>
</dbReference>
<dbReference type="Proteomes" id="UP001595660">
    <property type="component" value="Unassembled WGS sequence"/>
</dbReference>
<dbReference type="PANTHER" id="PTHR10846:SF8">
    <property type="entry name" value="INNER MEMBRANE PROTEIN YRBG"/>
    <property type="match status" value="1"/>
</dbReference>
<evidence type="ECO:0000259" key="6">
    <source>
        <dbReference type="Pfam" id="PF01699"/>
    </source>
</evidence>
<feature type="transmembrane region" description="Helical" evidence="5">
    <location>
        <begin position="101"/>
        <end position="118"/>
    </location>
</feature>
<feature type="transmembrane region" description="Helical" evidence="5">
    <location>
        <begin position="166"/>
        <end position="185"/>
    </location>
</feature>
<keyword evidence="3 5" id="KW-1133">Transmembrane helix</keyword>
<feature type="transmembrane region" description="Helical" evidence="5">
    <location>
        <begin position="74"/>
        <end position="95"/>
    </location>
</feature>
<name>A0ABD5NDG9_9EURY</name>
<dbReference type="AlphaFoldDB" id="A0ABD5NDG9"/>
<keyword evidence="4 5" id="KW-0472">Membrane</keyword>
<reference evidence="7 8" key="1">
    <citation type="journal article" date="2019" name="Int. J. Syst. Evol. Microbiol.">
        <title>The Global Catalogue of Microorganisms (GCM) 10K type strain sequencing project: providing services to taxonomists for standard genome sequencing and annotation.</title>
        <authorList>
            <consortium name="The Broad Institute Genomics Platform"/>
            <consortium name="The Broad Institute Genome Sequencing Center for Infectious Disease"/>
            <person name="Wu L."/>
            <person name="Ma J."/>
        </authorList>
    </citation>
    <scope>NUCLEOTIDE SEQUENCE [LARGE SCALE GENOMIC DNA]</scope>
    <source>
        <strain evidence="7 8">CGMCC 1.12562</strain>
    </source>
</reference>
<dbReference type="InterPro" id="IPR004837">
    <property type="entry name" value="NaCa_Exmemb"/>
</dbReference>
<dbReference type="GeneID" id="69117176"/>
<evidence type="ECO:0000313" key="7">
    <source>
        <dbReference type="EMBL" id="MFC3476904.1"/>
    </source>
</evidence>
<dbReference type="InterPro" id="IPR044880">
    <property type="entry name" value="NCX_ion-bd_dom_sf"/>
</dbReference>
<comment type="subcellular location">
    <subcellularLocation>
        <location evidence="1">Membrane</location>
        <topology evidence="1">Multi-pass membrane protein</topology>
    </subcellularLocation>
</comment>
<evidence type="ECO:0000256" key="3">
    <source>
        <dbReference type="ARBA" id="ARBA00022989"/>
    </source>
</evidence>
<evidence type="ECO:0000256" key="4">
    <source>
        <dbReference type="ARBA" id="ARBA00023136"/>
    </source>
</evidence>